<dbReference type="eggNOG" id="ENOG502T5QW">
    <property type="taxonomic scope" value="Eukaryota"/>
</dbReference>
<dbReference type="Proteomes" id="UP000007963">
    <property type="component" value="Unassembled WGS sequence"/>
</dbReference>
<feature type="region of interest" description="Disordered" evidence="1">
    <location>
        <begin position="33"/>
        <end position="62"/>
    </location>
</feature>
<evidence type="ECO:0000256" key="1">
    <source>
        <dbReference type="SAM" id="MobiDB-lite"/>
    </source>
</evidence>
<evidence type="ECO:0000313" key="2">
    <source>
        <dbReference type="EMBL" id="EAU37773.1"/>
    </source>
</evidence>
<feature type="compositionally biased region" description="Polar residues" evidence="1">
    <location>
        <begin position="43"/>
        <end position="56"/>
    </location>
</feature>
<dbReference type="EMBL" id="CH476595">
    <property type="protein sequence ID" value="EAU37773.1"/>
    <property type="molecule type" value="Genomic_DNA"/>
</dbReference>
<dbReference type="HOGENOM" id="CLU_2049223_0_0_1"/>
<feature type="compositionally biased region" description="Basic and acidic residues" evidence="1">
    <location>
        <begin position="33"/>
        <end position="42"/>
    </location>
</feature>
<proteinExistence type="predicted"/>
<dbReference type="RefSeq" id="XP_001208381.1">
    <property type="nucleotide sequence ID" value="XM_001208381.1"/>
</dbReference>
<gene>
    <name evidence="2" type="ORF">ATEG_01016</name>
</gene>
<dbReference type="OrthoDB" id="408631at2759"/>
<reference evidence="3" key="1">
    <citation type="submission" date="2005-09" db="EMBL/GenBank/DDBJ databases">
        <title>Annotation of the Aspergillus terreus NIH2624 genome.</title>
        <authorList>
            <person name="Birren B.W."/>
            <person name="Lander E.S."/>
            <person name="Galagan J.E."/>
            <person name="Nusbaum C."/>
            <person name="Devon K."/>
            <person name="Henn M."/>
            <person name="Ma L.-J."/>
            <person name="Jaffe D.B."/>
            <person name="Butler J."/>
            <person name="Alvarez P."/>
            <person name="Gnerre S."/>
            <person name="Grabherr M."/>
            <person name="Kleber M."/>
            <person name="Mauceli E.W."/>
            <person name="Brockman W."/>
            <person name="Rounsley S."/>
            <person name="Young S.K."/>
            <person name="LaButti K."/>
            <person name="Pushparaj V."/>
            <person name="DeCaprio D."/>
            <person name="Crawford M."/>
            <person name="Koehrsen M."/>
            <person name="Engels R."/>
            <person name="Montgomery P."/>
            <person name="Pearson M."/>
            <person name="Howarth C."/>
            <person name="Larson L."/>
            <person name="Luoma S."/>
            <person name="White J."/>
            <person name="Alvarado L."/>
            <person name="Kodira C.D."/>
            <person name="Zeng Q."/>
            <person name="Oleary S."/>
            <person name="Yandava C."/>
            <person name="Denning D.W."/>
            <person name="Nierman W.C."/>
            <person name="Milne T."/>
            <person name="Madden K."/>
        </authorList>
    </citation>
    <scope>NUCLEOTIDE SEQUENCE [LARGE SCALE GENOMIC DNA]</scope>
    <source>
        <strain evidence="3">NIH 2624 / FGSC A1156</strain>
    </source>
</reference>
<dbReference type="STRING" id="341663.Q0CZ68"/>
<dbReference type="VEuPathDB" id="FungiDB:ATEG_01016"/>
<organism evidence="2 3">
    <name type="scientific">Aspergillus terreus (strain NIH 2624 / FGSC A1156)</name>
    <dbReference type="NCBI Taxonomy" id="341663"/>
    <lineage>
        <taxon>Eukaryota</taxon>
        <taxon>Fungi</taxon>
        <taxon>Dikarya</taxon>
        <taxon>Ascomycota</taxon>
        <taxon>Pezizomycotina</taxon>
        <taxon>Eurotiomycetes</taxon>
        <taxon>Eurotiomycetidae</taxon>
        <taxon>Eurotiales</taxon>
        <taxon>Aspergillaceae</taxon>
        <taxon>Aspergillus</taxon>
        <taxon>Aspergillus subgen. Circumdati</taxon>
    </lineage>
</organism>
<sequence length="120" mass="13849">MLFIIPTVDILLAEQTAFVKRLQEDAEKLNRLGWGRAEDDRTSSQTGSSMQSNEGGQRTHGERRYTVQSKLFDGQIHGWLELPSAVIDEQTRREAFDSAVQFLENVHRKYGWDYEQSCIE</sequence>
<name>Q0CZ68_ASPTN</name>
<protein>
    <submittedName>
        <fullName evidence="2">Uncharacterized protein</fullName>
    </submittedName>
</protein>
<dbReference type="GeneID" id="4315625"/>
<evidence type="ECO:0000313" key="3">
    <source>
        <dbReference type="Proteomes" id="UP000007963"/>
    </source>
</evidence>
<dbReference type="AlphaFoldDB" id="Q0CZ68"/>
<accession>Q0CZ68</accession>